<evidence type="ECO:0000313" key="3">
    <source>
        <dbReference type="EMBL" id="MDU0365939.1"/>
    </source>
</evidence>
<reference evidence="3 4" key="1">
    <citation type="submission" date="2023-09" db="EMBL/GenBank/DDBJ databases">
        <title>Microbacterium fusihabitans sp. nov., Microbacterium phycihabitans sp. nov., and Microbacterium cervinum sp. nov., isolated from dried seaweeds of beach.</title>
        <authorList>
            <person name="Lee S.D."/>
        </authorList>
    </citation>
    <scope>NUCLEOTIDE SEQUENCE [LARGE SCALE GENOMIC DNA]</scope>
    <source>
        <strain evidence="3 4">KSW4-17</strain>
    </source>
</reference>
<dbReference type="EMBL" id="JAWDIS010000001">
    <property type="protein sequence ID" value="MDU0365939.1"/>
    <property type="molecule type" value="Genomic_DNA"/>
</dbReference>
<feature type="domain" description="Carboxymuconolactone decarboxylase-like" evidence="2">
    <location>
        <begin position="14"/>
        <end position="99"/>
    </location>
</feature>
<evidence type="ECO:0000259" key="2">
    <source>
        <dbReference type="Pfam" id="PF02627"/>
    </source>
</evidence>
<dbReference type="PANTHER" id="PTHR34846">
    <property type="entry name" value="4-CARBOXYMUCONOLACTONE DECARBOXYLASE FAMILY PROTEIN (AFU_ORTHOLOGUE AFUA_6G11590)"/>
    <property type="match status" value="1"/>
</dbReference>
<evidence type="ECO:0000313" key="4">
    <source>
        <dbReference type="Proteomes" id="UP001263371"/>
    </source>
</evidence>
<accession>A0ABU3T3K1</accession>
<comment type="caution">
    <text evidence="3">The sequence shown here is derived from an EMBL/GenBank/DDBJ whole genome shotgun (WGS) entry which is preliminary data.</text>
</comment>
<evidence type="ECO:0000256" key="1">
    <source>
        <dbReference type="SAM" id="MobiDB-lite"/>
    </source>
</evidence>
<dbReference type="InterPro" id="IPR029032">
    <property type="entry name" value="AhpD-like"/>
</dbReference>
<sequence>MGEERRVHLSKSAPEAYAALRAFSTTVGRLAADAGIDARLREIVQIHASQLNGCAYCVRVHVDGAVKAGLDADVIAQIATWRESGVFDDRERAALELTESFTFIHEDGIPDEVYDQAGGILSEAEYVALSWVLVAINAFNRVAIAGRYPVPPRTPAGAVVADDAAPPATTAPRAPHVHVDGTA</sequence>
<dbReference type="PANTHER" id="PTHR34846:SF10">
    <property type="entry name" value="CYTOPLASMIC PROTEIN"/>
    <property type="match status" value="1"/>
</dbReference>
<dbReference type="InterPro" id="IPR003779">
    <property type="entry name" value="CMD-like"/>
</dbReference>
<dbReference type="SUPFAM" id="SSF69118">
    <property type="entry name" value="AhpD-like"/>
    <property type="match status" value="1"/>
</dbReference>
<name>A0ABU3T3K1_9MICO</name>
<proteinExistence type="predicted"/>
<feature type="region of interest" description="Disordered" evidence="1">
    <location>
        <begin position="159"/>
        <end position="183"/>
    </location>
</feature>
<keyword evidence="4" id="KW-1185">Reference proteome</keyword>
<feature type="compositionally biased region" description="Low complexity" evidence="1">
    <location>
        <begin position="159"/>
        <end position="174"/>
    </location>
</feature>
<protein>
    <submittedName>
        <fullName evidence="3">Carboxymuconolactone decarboxylase family protein</fullName>
    </submittedName>
</protein>
<dbReference type="Proteomes" id="UP001263371">
    <property type="component" value="Unassembled WGS sequence"/>
</dbReference>
<dbReference type="RefSeq" id="WP_315993226.1">
    <property type="nucleotide sequence ID" value="NZ_JAWDIS010000001.1"/>
</dbReference>
<gene>
    <name evidence="3" type="ORF">RWH45_01860</name>
</gene>
<dbReference type="Pfam" id="PF02627">
    <property type="entry name" value="CMD"/>
    <property type="match status" value="1"/>
</dbReference>
<dbReference type="NCBIfam" id="TIGR00778">
    <property type="entry name" value="ahpD_dom"/>
    <property type="match status" value="1"/>
</dbReference>
<dbReference type="Gene3D" id="1.20.1290.10">
    <property type="entry name" value="AhpD-like"/>
    <property type="match status" value="1"/>
</dbReference>
<organism evidence="3 4">
    <name type="scientific">Microbacterium galbum</name>
    <dbReference type="NCBI Taxonomy" id="3075994"/>
    <lineage>
        <taxon>Bacteria</taxon>
        <taxon>Bacillati</taxon>
        <taxon>Actinomycetota</taxon>
        <taxon>Actinomycetes</taxon>
        <taxon>Micrococcales</taxon>
        <taxon>Microbacteriaceae</taxon>
        <taxon>Microbacterium</taxon>
    </lineage>
</organism>
<dbReference type="InterPro" id="IPR004675">
    <property type="entry name" value="AhpD_core"/>
</dbReference>